<protein>
    <submittedName>
        <fullName evidence="1">Uncharacterized protein</fullName>
    </submittedName>
</protein>
<dbReference type="AlphaFoldDB" id="A0A4U0XS08"/>
<dbReference type="STRING" id="329884.A0A4U0XS08"/>
<proteinExistence type="predicted"/>
<sequence>MLENYISETAKNLGETRDLLKQYGDTLAERWSKYHPRKRADILRKAIPDIYSSKWLEAYCLFDEESDRVAAVHRPHLRYKWRKGWLLPYINVETMSQDEKKLLLLLFVRTNNEPQEFLAYDFERTKMAFKDHHVTIMYNHHCVLMCEEAGRVGELTPWNGDRVHRGDIVGFPRAQLAFEVACGLSVFLRGVAKIVLAKGPGDDEPRGCVNLDAIAAKSLAGTSGGRPFFNERPFSEPQQSDISLLKPLLQSMRQSACDELWLMQTDPLYFHDKLANFEPSLYYRKSSEEGKIEDLPRSVFDIVGRIELALVVERRSTPCLDTIEKLSGSVKRGQPLPQMYDEALGRLQSTLKEYYSSYLCSLQDLTIQMPDFQDYFHWVADNGFRLKPLTDDVFRKDRLFWNTHKLITSANELNPSQDQSFHLQYIDDLLLSSPKESNRIDQGLYDHFSHMLAIDEARNVVASHLPHGSGLGRDLENDRLNVPGDMIDSLT</sequence>
<dbReference type="OrthoDB" id="2922289at2759"/>
<evidence type="ECO:0000313" key="1">
    <source>
        <dbReference type="EMBL" id="TKA79367.1"/>
    </source>
</evidence>
<evidence type="ECO:0000313" key="2">
    <source>
        <dbReference type="Proteomes" id="UP000309340"/>
    </source>
</evidence>
<keyword evidence="2" id="KW-1185">Reference proteome</keyword>
<name>A0A4U0XS08_9PEZI</name>
<dbReference type="Proteomes" id="UP000309340">
    <property type="component" value="Unassembled WGS sequence"/>
</dbReference>
<accession>A0A4U0XS08</accession>
<gene>
    <name evidence="1" type="ORF">B0A55_02834</name>
</gene>
<organism evidence="1 2">
    <name type="scientific">Friedmanniomyces simplex</name>
    <dbReference type="NCBI Taxonomy" id="329884"/>
    <lineage>
        <taxon>Eukaryota</taxon>
        <taxon>Fungi</taxon>
        <taxon>Dikarya</taxon>
        <taxon>Ascomycota</taxon>
        <taxon>Pezizomycotina</taxon>
        <taxon>Dothideomycetes</taxon>
        <taxon>Dothideomycetidae</taxon>
        <taxon>Mycosphaerellales</taxon>
        <taxon>Teratosphaeriaceae</taxon>
        <taxon>Friedmanniomyces</taxon>
    </lineage>
</organism>
<reference evidence="1 2" key="1">
    <citation type="submission" date="2017-03" db="EMBL/GenBank/DDBJ databases">
        <title>Genomes of endolithic fungi from Antarctica.</title>
        <authorList>
            <person name="Coleine C."/>
            <person name="Masonjones S."/>
            <person name="Stajich J.E."/>
        </authorList>
    </citation>
    <scope>NUCLEOTIDE SEQUENCE [LARGE SCALE GENOMIC DNA]</scope>
    <source>
        <strain evidence="1 2">CCFEE 5184</strain>
    </source>
</reference>
<dbReference type="EMBL" id="NAJQ01000091">
    <property type="protein sequence ID" value="TKA79367.1"/>
    <property type="molecule type" value="Genomic_DNA"/>
</dbReference>
<comment type="caution">
    <text evidence="1">The sequence shown here is derived from an EMBL/GenBank/DDBJ whole genome shotgun (WGS) entry which is preliminary data.</text>
</comment>